<feature type="compositionally biased region" description="Basic and acidic residues" evidence="5">
    <location>
        <begin position="355"/>
        <end position="369"/>
    </location>
</feature>
<dbReference type="HOGENOM" id="CLU_414748_0_0_1"/>
<reference evidence="9" key="3">
    <citation type="submission" date="2016-03" db="UniProtKB">
        <authorList>
            <consortium name="EnsemblProtists"/>
        </authorList>
    </citation>
    <scope>IDENTIFICATION</scope>
</reference>
<dbReference type="Proteomes" id="UP000011087">
    <property type="component" value="Unassembled WGS sequence"/>
</dbReference>
<feature type="region of interest" description="Disordered" evidence="5">
    <location>
        <begin position="241"/>
        <end position="409"/>
    </location>
</feature>
<dbReference type="PaxDb" id="55529-EKX38954"/>
<dbReference type="SUPFAM" id="SSF52029">
    <property type="entry name" value="GroEL apical domain-like"/>
    <property type="match status" value="1"/>
</dbReference>
<dbReference type="SMART" id="SM00064">
    <property type="entry name" value="FYVE"/>
    <property type="match status" value="1"/>
</dbReference>
<reference evidence="8 10" key="1">
    <citation type="journal article" date="2012" name="Nature">
        <title>Algal genomes reveal evolutionary mosaicism and the fate of nucleomorphs.</title>
        <authorList>
            <consortium name="DOE Joint Genome Institute"/>
            <person name="Curtis B.A."/>
            <person name="Tanifuji G."/>
            <person name="Burki F."/>
            <person name="Gruber A."/>
            <person name="Irimia M."/>
            <person name="Maruyama S."/>
            <person name="Arias M.C."/>
            <person name="Ball S.G."/>
            <person name="Gile G.H."/>
            <person name="Hirakawa Y."/>
            <person name="Hopkins J.F."/>
            <person name="Kuo A."/>
            <person name="Rensing S.A."/>
            <person name="Schmutz J."/>
            <person name="Symeonidi A."/>
            <person name="Elias M."/>
            <person name="Eveleigh R.J."/>
            <person name="Herman E.K."/>
            <person name="Klute M.J."/>
            <person name="Nakayama T."/>
            <person name="Obornik M."/>
            <person name="Reyes-Prieto A."/>
            <person name="Armbrust E.V."/>
            <person name="Aves S.J."/>
            <person name="Beiko R.G."/>
            <person name="Coutinho P."/>
            <person name="Dacks J.B."/>
            <person name="Durnford D.G."/>
            <person name="Fast N.M."/>
            <person name="Green B.R."/>
            <person name="Grisdale C.J."/>
            <person name="Hempel F."/>
            <person name="Henrissat B."/>
            <person name="Hoppner M.P."/>
            <person name="Ishida K."/>
            <person name="Kim E."/>
            <person name="Koreny L."/>
            <person name="Kroth P.G."/>
            <person name="Liu Y."/>
            <person name="Malik S.B."/>
            <person name="Maier U.G."/>
            <person name="McRose D."/>
            <person name="Mock T."/>
            <person name="Neilson J.A."/>
            <person name="Onodera N.T."/>
            <person name="Poole A.M."/>
            <person name="Pritham E.J."/>
            <person name="Richards T.A."/>
            <person name="Rocap G."/>
            <person name="Roy S.W."/>
            <person name="Sarai C."/>
            <person name="Schaack S."/>
            <person name="Shirato S."/>
            <person name="Slamovits C.H."/>
            <person name="Spencer D.F."/>
            <person name="Suzuki S."/>
            <person name="Worden A.Z."/>
            <person name="Zauner S."/>
            <person name="Barry K."/>
            <person name="Bell C."/>
            <person name="Bharti A.K."/>
            <person name="Crow J.A."/>
            <person name="Grimwood J."/>
            <person name="Kramer R."/>
            <person name="Lindquist E."/>
            <person name="Lucas S."/>
            <person name="Salamov A."/>
            <person name="McFadden G.I."/>
            <person name="Lane C.E."/>
            <person name="Keeling P.J."/>
            <person name="Gray M.W."/>
            <person name="Grigoriev I.V."/>
            <person name="Archibald J.M."/>
        </authorList>
    </citation>
    <scope>NUCLEOTIDE SEQUENCE</scope>
    <source>
        <strain evidence="8 10">CCMP2712</strain>
    </source>
</reference>
<protein>
    <submittedName>
        <fullName evidence="8">Phosphatidylinositol 5-kinase</fullName>
    </submittedName>
</protein>
<feature type="compositionally biased region" description="Polar residues" evidence="5">
    <location>
        <begin position="241"/>
        <end position="254"/>
    </location>
</feature>
<feature type="compositionally biased region" description="Basic and acidic residues" evidence="5">
    <location>
        <begin position="394"/>
        <end position="409"/>
    </location>
</feature>
<evidence type="ECO:0000313" key="10">
    <source>
        <dbReference type="Proteomes" id="UP000011087"/>
    </source>
</evidence>
<accession>L1ISR9</accession>
<dbReference type="SMART" id="SM00233">
    <property type="entry name" value="PH"/>
    <property type="match status" value="1"/>
</dbReference>
<evidence type="ECO:0000256" key="5">
    <source>
        <dbReference type="SAM" id="MobiDB-lite"/>
    </source>
</evidence>
<dbReference type="InterPro" id="IPR000306">
    <property type="entry name" value="Znf_FYVE"/>
</dbReference>
<dbReference type="InterPro" id="IPR011993">
    <property type="entry name" value="PH-like_dom_sf"/>
</dbReference>
<evidence type="ECO:0000256" key="1">
    <source>
        <dbReference type="ARBA" id="ARBA00022723"/>
    </source>
</evidence>
<dbReference type="Gene3D" id="3.30.40.10">
    <property type="entry name" value="Zinc/RING finger domain, C3HC4 (zinc finger)"/>
    <property type="match status" value="1"/>
</dbReference>
<dbReference type="OrthoDB" id="79871at2759"/>
<dbReference type="EnsemblProtists" id="EKX38954">
    <property type="protein sequence ID" value="EKX38954"/>
    <property type="gene ID" value="GUITHDRAFT_143864"/>
</dbReference>
<dbReference type="InterPro" id="IPR017455">
    <property type="entry name" value="Znf_FYVE-rel"/>
</dbReference>
<keyword evidence="8" id="KW-0418">Kinase</keyword>
<feature type="compositionally biased region" description="Polar residues" evidence="5">
    <location>
        <begin position="286"/>
        <end position="296"/>
    </location>
</feature>
<dbReference type="InterPro" id="IPR027409">
    <property type="entry name" value="GroEL-like_apical_dom_sf"/>
</dbReference>
<dbReference type="GO" id="GO:0010008">
    <property type="term" value="C:endosome membrane"/>
    <property type="evidence" value="ECO:0007669"/>
    <property type="project" value="TreeGrafter"/>
</dbReference>
<feature type="domain" description="PH" evidence="6">
    <location>
        <begin position="2"/>
        <end position="95"/>
    </location>
</feature>
<dbReference type="Gene3D" id="3.50.7.10">
    <property type="entry name" value="GroEL"/>
    <property type="match status" value="1"/>
</dbReference>
<dbReference type="InterPro" id="IPR011011">
    <property type="entry name" value="Znf_FYVE_PHD"/>
</dbReference>
<evidence type="ECO:0000256" key="2">
    <source>
        <dbReference type="ARBA" id="ARBA00022771"/>
    </source>
</evidence>
<dbReference type="InterPro" id="IPR013083">
    <property type="entry name" value="Znf_RING/FYVE/PHD"/>
</dbReference>
<feature type="compositionally biased region" description="Acidic residues" evidence="5">
    <location>
        <begin position="344"/>
        <end position="354"/>
    </location>
</feature>
<keyword evidence="3" id="KW-0862">Zinc</keyword>
<keyword evidence="10" id="KW-1185">Reference proteome</keyword>
<reference evidence="10" key="2">
    <citation type="submission" date="2012-11" db="EMBL/GenBank/DDBJ databases">
        <authorList>
            <person name="Kuo A."/>
            <person name="Curtis B.A."/>
            <person name="Tanifuji G."/>
            <person name="Burki F."/>
            <person name="Gruber A."/>
            <person name="Irimia M."/>
            <person name="Maruyama S."/>
            <person name="Arias M.C."/>
            <person name="Ball S.G."/>
            <person name="Gile G.H."/>
            <person name="Hirakawa Y."/>
            <person name="Hopkins J.F."/>
            <person name="Rensing S.A."/>
            <person name="Schmutz J."/>
            <person name="Symeonidi A."/>
            <person name="Elias M."/>
            <person name="Eveleigh R.J."/>
            <person name="Herman E.K."/>
            <person name="Klute M.J."/>
            <person name="Nakayama T."/>
            <person name="Obornik M."/>
            <person name="Reyes-Prieto A."/>
            <person name="Armbrust E.V."/>
            <person name="Aves S.J."/>
            <person name="Beiko R.G."/>
            <person name="Coutinho P."/>
            <person name="Dacks J.B."/>
            <person name="Durnford D.G."/>
            <person name="Fast N.M."/>
            <person name="Green B.R."/>
            <person name="Grisdale C."/>
            <person name="Hempe F."/>
            <person name="Henrissat B."/>
            <person name="Hoppner M.P."/>
            <person name="Ishida K.-I."/>
            <person name="Kim E."/>
            <person name="Koreny L."/>
            <person name="Kroth P.G."/>
            <person name="Liu Y."/>
            <person name="Malik S.-B."/>
            <person name="Maier U.G."/>
            <person name="McRose D."/>
            <person name="Mock T."/>
            <person name="Neilson J.A."/>
            <person name="Onodera N.T."/>
            <person name="Poole A.M."/>
            <person name="Pritham E.J."/>
            <person name="Richards T.A."/>
            <person name="Rocap G."/>
            <person name="Roy S.W."/>
            <person name="Sarai C."/>
            <person name="Schaack S."/>
            <person name="Shirato S."/>
            <person name="Slamovits C.H."/>
            <person name="Spencer D.F."/>
            <person name="Suzuki S."/>
            <person name="Worden A.Z."/>
            <person name="Zauner S."/>
            <person name="Barry K."/>
            <person name="Bell C."/>
            <person name="Bharti A.K."/>
            <person name="Crow J.A."/>
            <person name="Grimwood J."/>
            <person name="Kramer R."/>
            <person name="Lindquist E."/>
            <person name="Lucas S."/>
            <person name="Salamov A."/>
            <person name="McFadden G.I."/>
            <person name="Lane C.E."/>
            <person name="Keeling P.J."/>
            <person name="Gray M.W."/>
            <person name="Grigoriev I.V."/>
            <person name="Archibald J.M."/>
        </authorList>
    </citation>
    <scope>NUCLEOTIDE SEQUENCE</scope>
    <source>
        <strain evidence="10">CCMP2712</strain>
    </source>
</reference>
<dbReference type="GO" id="GO:0046854">
    <property type="term" value="P:phosphatidylinositol phosphate biosynthetic process"/>
    <property type="evidence" value="ECO:0007669"/>
    <property type="project" value="TreeGrafter"/>
</dbReference>
<dbReference type="SUPFAM" id="SSF57903">
    <property type="entry name" value="FYVE/PHD zinc finger"/>
    <property type="match status" value="1"/>
</dbReference>
<dbReference type="eggNOG" id="KOG0230">
    <property type="taxonomic scope" value="Eukaryota"/>
</dbReference>
<keyword evidence="1" id="KW-0479">Metal-binding</keyword>
<gene>
    <name evidence="8" type="primary">FAB1</name>
    <name evidence="8" type="ORF">GUITHDRAFT_143864</name>
</gene>
<dbReference type="PROSITE" id="PS50178">
    <property type="entry name" value="ZF_FYVE"/>
    <property type="match status" value="1"/>
</dbReference>
<evidence type="ECO:0000259" key="7">
    <source>
        <dbReference type="PROSITE" id="PS50178"/>
    </source>
</evidence>
<dbReference type="STRING" id="905079.L1ISR9"/>
<feature type="region of interest" description="Disordered" evidence="5">
    <location>
        <begin position="101"/>
        <end position="120"/>
    </location>
</feature>
<dbReference type="Pfam" id="PF01363">
    <property type="entry name" value="FYVE"/>
    <property type="match status" value="1"/>
</dbReference>
<dbReference type="GeneID" id="17295645"/>
<dbReference type="CDD" id="cd00821">
    <property type="entry name" value="PH"/>
    <property type="match status" value="1"/>
</dbReference>
<dbReference type="Pfam" id="PF00169">
    <property type="entry name" value="PH"/>
    <property type="match status" value="1"/>
</dbReference>
<dbReference type="InterPro" id="IPR001849">
    <property type="entry name" value="PH_domain"/>
</dbReference>
<dbReference type="PANTHER" id="PTHR45748:SF7">
    <property type="entry name" value="1-PHOSPHATIDYLINOSITOL 3-PHOSPHATE 5-KINASE-RELATED"/>
    <property type="match status" value="1"/>
</dbReference>
<dbReference type="GO" id="GO:0008270">
    <property type="term" value="F:zinc ion binding"/>
    <property type="evidence" value="ECO:0007669"/>
    <property type="project" value="UniProtKB-KW"/>
</dbReference>
<dbReference type="EMBL" id="JH993044">
    <property type="protein sequence ID" value="EKX38954.1"/>
    <property type="molecule type" value="Genomic_DNA"/>
</dbReference>
<dbReference type="KEGG" id="gtt:GUITHDRAFT_143864"/>
<feature type="domain" description="FYVE-type" evidence="7">
    <location>
        <begin position="178"/>
        <end position="234"/>
    </location>
</feature>
<dbReference type="PANTHER" id="PTHR45748">
    <property type="entry name" value="1-PHOSPHATIDYLINOSITOL 3-PHOSPHATE 5-KINASE-RELATED"/>
    <property type="match status" value="1"/>
</dbReference>
<evidence type="ECO:0000313" key="8">
    <source>
        <dbReference type="EMBL" id="EKX38954.1"/>
    </source>
</evidence>
<keyword evidence="2 4" id="KW-0863">Zinc-finger</keyword>
<dbReference type="Gene3D" id="2.30.29.30">
    <property type="entry name" value="Pleckstrin-homology domain (PH domain)/Phosphotyrosine-binding domain (PTB)"/>
    <property type="match status" value="1"/>
</dbReference>
<evidence type="ECO:0000259" key="6">
    <source>
        <dbReference type="PROSITE" id="PS50003"/>
    </source>
</evidence>
<organism evidence="8">
    <name type="scientific">Guillardia theta (strain CCMP2712)</name>
    <name type="common">Cryptophyte</name>
    <dbReference type="NCBI Taxonomy" id="905079"/>
    <lineage>
        <taxon>Eukaryota</taxon>
        <taxon>Cryptophyceae</taxon>
        <taxon>Pyrenomonadales</taxon>
        <taxon>Geminigeraceae</taxon>
        <taxon>Guillardia</taxon>
    </lineage>
</organism>
<proteinExistence type="predicted"/>
<name>L1ISR9_GUITC</name>
<sequence>MSYRHSGWLSVREENIWKKRWCVLDTNTPRTFSCYVQEGNDPVPLCIIPIRNILSVKQEQEQVVLYHLQGSAVYLRGDSIDVTQHWLRILEECMGKEQGGSRWLKASHKSQEQEGTGGGVRVEQQEQLAGQARGSDVGLEPRNSSIFARLVQPLRFQSSSSSSSSSSSKSSGAVWMNNSAVSHCFECNSQFSLFNRKHHCRSCGRIFCGKCSSHRALVEGNEQRVCEHCFSMSTNSMRAASSSLHDSSIPSAEGQNAEEANVVSSTGRPSVDVARTSSAERDRSLLRTSQDPSSRSVGERSPGKTGLWAISPRSANLPGWDWMLGGKDEGRESPEGVADVLQREEEEEEEEGATYDDREGRHRMERGKGEDEEDEEGESGSKTVPAALPGRSVMESEKEVESGREQDNVGRMRELQKLFSAADDHLTALIAYLVASENLRKEWRQVIKYLVLDTISQLCMQRRRRAQLAADSFMQSSSEGSSMEQSVRKSSSFSMEEFQNLFGSEEEEEEEEMMGILEFMSSFKVKKVEGGKPEDSLTYSGIIFSNQISHKRMPDCVPPLGEGGGVRLLLLGCSVEYARGFRYVSLAHLPRQEKEYSRIASTRILQQRPDVVLLQGFMTKDVVEQLRLAGVTVVQNVKRSILEKISVRMKGAGLSRTSRKRC</sequence>
<dbReference type="PROSITE" id="PS50003">
    <property type="entry name" value="PH_DOMAIN"/>
    <property type="match status" value="1"/>
</dbReference>
<keyword evidence="8" id="KW-0808">Transferase</keyword>
<evidence type="ECO:0000313" key="9">
    <source>
        <dbReference type="EnsemblProtists" id="EKX38954"/>
    </source>
</evidence>
<dbReference type="AlphaFoldDB" id="L1ISR9"/>
<evidence type="ECO:0000256" key="3">
    <source>
        <dbReference type="ARBA" id="ARBA00022833"/>
    </source>
</evidence>
<dbReference type="GO" id="GO:0000285">
    <property type="term" value="F:1-phosphatidylinositol-3-phosphate 5-kinase activity"/>
    <property type="evidence" value="ECO:0007669"/>
    <property type="project" value="TreeGrafter"/>
</dbReference>
<dbReference type="RefSeq" id="XP_005825934.1">
    <property type="nucleotide sequence ID" value="XM_005825877.1"/>
</dbReference>
<evidence type="ECO:0000256" key="4">
    <source>
        <dbReference type="PROSITE-ProRule" id="PRU00091"/>
    </source>
</evidence>
<dbReference type="SUPFAM" id="SSF50729">
    <property type="entry name" value="PH domain-like"/>
    <property type="match status" value="1"/>
</dbReference>